<proteinExistence type="predicted"/>
<dbReference type="EMBL" id="CM055741">
    <property type="protein sequence ID" value="KAJ8002317.1"/>
    <property type="molecule type" value="Genomic_DNA"/>
</dbReference>
<gene>
    <name evidence="1" type="ORF">DPEC_G00178620</name>
</gene>
<keyword evidence="2" id="KW-1185">Reference proteome</keyword>
<name>A0ACC2GFH2_DALPE</name>
<evidence type="ECO:0000313" key="2">
    <source>
        <dbReference type="Proteomes" id="UP001157502"/>
    </source>
</evidence>
<accession>A0ACC2GFH2</accession>
<dbReference type="Proteomes" id="UP001157502">
    <property type="component" value="Chromosome 14"/>
</dbReference>
<sequence>MKRLGVSDTSRFWHRGSRARPTPGAGSGRSGFGVLRRHGTLHTPTYSTPNRARNRLLTGGAVTRPSTPRGIGSGSRPGTFPSACPAGSWARGLWGHLKS</sequence>
<comment type="caution">
    <text evidence="1">The sequence shown here is derived from an EMBL/GenBank/DDBJ whole genome shotgun (WGS) entry which is preliminary data.</text>
</comment>
<organism evidence="1 2">
    <name type="scientific">Dallia pectoralis</name>
    <name type="common">Alaska blackfish</name>
    <dbReference type="NCBI Taxonomy" id="75939"/>
    <lineage>
        <taxon>Eukaryota</taxon>
        <taxon>Metazoa</taxon>
        <taxon>Chordata</taxon>
        <taxon>Craniata</taxon>
        <taxon>Vertebrata</taxon>
        <taxon>Euteleostomi</taxon>
        <taxon>Actinopterygii</taxon>
        <taxon>Neopterygii</taxon>
        <taxon>Teleostei</taxon>
        <taxon>Protacanthopterygii</taxon>
        <taxon>Esociformes</taxon>
        <taxon>Umbridae</taxon>
        <taxon>Dallia</taxon>
    </lineage>
</organism>
<protein>
    <submittedName>
        <fullName evidence="1">Uncharacterized protein</fullName>
    </submittedName>
</protein>
<evidence type="ECO:0000313" key="1">
    <source>
        <dbReference type="EMBL" id="KAJ8002317.1"/>
    </source>
</evidence>
<reference evidence="1" key="1">
    <citation type="submission" date="2021-05" db="EMBL/GenBank/DDBJ databases">
        <authorList>
            <person name="Pan Q."/>
            <person name="Jouanno E."/>
            <person name="Zahm M."/>
            <person name="Klopp C."/>
            <person name="Cabau C."/>
            <person name="Louis A."/>
            <person name="Berthelot C."/>
            <person name="Parey E."/>
            <person name="Roest Crollius H."/>
            <person name="Montfort J."/>
            <person name="Robinson-Rechavi M."/>
            <person name="Bouchez O."/>
            <person name="Lampietro C."/>
            <person name="Lopez Roques C."/>
            <person name="Donnadieu C."/>
            <person name="Postlethwait J."/>
            <person name="Bobe J."/>
            <person name="Dillon D."/>
            <person name="Chandos A."/>
            <person name="von Hippel F."/>
            <person name="Guiguen Y."/>
        </authorList>
    </citation>
    <scope>NUCLEOTIDE SEQUENCE</scope>
    <source>
        <strain evidence="1">YG-Jan2019</strain>
    </source>
</reference>